<gene>
    <name evidence="2" type="ORF">JFY56_17535</name>
</gene>
<dbReference type="Proteomes" id="UP000669060">
    <property type="component" value="Unassembled WGS sequence"/>
</dbReference>
<dbReference type="Pfam" id="PF00419">
    <property type="entry name" value="Fimbrial"/>
    <property type="match status" value="1"/>
</dbReference>
<proteinExistence type="predicted"/>
<feature type="domain" description="Fimbrial-type adhesion" evidence="1">
    <location>
        <begin position="280"/>
        <end position="466"/>
    </location>
</feature>
<sequence length="466" mass="49254">MFRGSTPQLLAVGAGIYVACLGASPVWANCYKVQSTSNSPSSSQIRPVDGKAATWEGAYDANRGPVGLPNVINLLDPALQPYPALLASSVVPLTTYGQPGGYDPEQVLLRCAQNDQVIEQYATNGDNYWGGYGGSSYTGDTLGNSLGLTGAMRTPWPNVLLKLTNVTTGDVLSYIWKGRVLTGLDIEQPGRPDGQQYKLVKAKNLSTIRLELYSAPTEVGGPGFVYSAGTMSQIQGYNQPAGYISLAGPGFYSDMRGLNHLNYYDGWYGAWPGNISLYNQVTLKRYPTCAVTTVTPTVLFPTVTVNELNSGGSRTEPFQIQFRCQTAATSGTAQNNTAMGIKASAGALAAAPGLGLQNVSGGLTYLLSDRYGQPGMANGVGIRILRNGSPINLLPDENSSTGAATANQKGWYGVLAGAQQKTATMSGIDHYTETFSATLEKLQSGTQPEVTPGKVEATAQVVIRVQ</sequence>
<accession>A0ABS3TTN1</accession>
<dbReference type="PIRSF" id="PIRSF029766">
    <property type="entry name" value="UCP029766"/>
    <property type="match status" value="1"/>
</dbReference>
<name>A0ABS3TTN1_9PSED</name>
<evidence type="ECO:0000313" key="3">
    <source>
        <dbReference type="Proteomes" id="UP000669060"/>
    </source>
</evidence>
<dbReference type="EMBL" id="JAELYA010000007">
    <property type="protein sequence ID" value="MBO3277027.1"/>
    <property type="molecule type" value="Genomic_DNA"/>
</dbReference>
<evidence type="ECO:0000313" key="2">
    <source>
        <dbReference type="EMBL" id="MBO3277027.1"/>
    </source>
</evidence>
<dbReference type="InterPro" id="IPR036937">
    <property type="entry name" value="Adhesion_dom_fimbrial_sf"/>
</dbReference>
<protein>
    <submittedName>
        <fullName evidence="2">Fimbrial protein</fullName>
    </submittedName>
</protein>
<comment type="caution">
    <text evidence="2">The sequence shown here is derived from an EMBL/GenBank/DDBJ whole genome shotgun (WGS) entry which is preliminary data.</text>
</comment>
<keyword evidence="3" id="KW-1185">Reference proteome</keyword>
<reference evidence="2 3" key="1">
    <citation type="submission" date="2020-12" db="EMBL/GenBank/DDBJ databases">
        <title>Pseudomonas schmalbachii sp. nov. isolated from millipede gut.</title>
        <authorList>
            <person name="Shelomi M."/>
        </authorList>
    </citation>
    <scope>NUCLEOTIDE SEQUENCE [LARGE SCALE GENOMIC DNA]</scope>
    <source>
        <strain evidence="2 3">Milli4</strain>
    </source>
</reference>
<dbReference type="Gene3D" id="2.60.40.1090">
    <property type="entry name" value="Fimbrial-type adhesion domain"/>
    <property type="match status" value="1"/>
</dbReference>
<dbReference type="InterPro" id="IPR011228">
    <property type="entry name" value="UCP029766"/>
</dbReference>
<organism evidence="2 3">
    <name type="scientific">Pseudomonas schmalbachii</name>
    <dbReference type="NCBI Taxonomy" id="2816993"/>
    <lineage>
        <taxon>Bacteria</taxon>
        <taxon>Pseudomonadati</taxon>
        <taxon>Pseudomonadota</taxon>
        <taxon>Gammaproteobacteria</taxon>
        <taxon>Pseudomonadales</taxon>
        <taxon>Pseudomonadaceae</taxon>
        <taxon>Pseudomonas</taxon>
    </lineage>
</organism>
<evidence type="ECO:0000259" key="1">
    <source>
        <dbReference type="Pfam" id="PF00419"/>
    </source>
</evidence>
<dbReference type="InterPro" id="IPR008966">
    <property type="entry name" value="Adhesion_dom_sf"/>
</dbReference>
<dbReference type="InterPro" id="IPR000259">
    <property type="entry name" value="Adhesion_dom_fimbrial"/>
</dbReference>
<dbReference type="SUPFAM" id="SSF49401">
    <property type="entry name" value="Bacterial adhesins"/>
    <property type="match status" value="1"/>
</dbReference>